<evidence type="ECO:0000259" key="5">
    <source>
        <dbReference type="PROSITE" id="PS50850"/>
    </source>
</evidence>
<gene>
    <name evidence="7" type="ORF">SAMN05421680_101165</name>
    <name evidence="6" type="ORF">Xmau_01932</name>
</gene>
<keyword evidence="2 4" id="KW-1133">Transmembrane helix</keyword>
<dbReference type="EMBL" id="NITY01000006">
    <property type="protein sequence ID" value="PHM40178.1"/>
    <property type="molecule type" value="Genomic_DNA"/>
</dbReference>
<dbReference type="InterPro" id="IPR036259">
    <property type="entry name" value="MFS_trans_sf"/>
</dbReference>
<organism evidence="7 8">
    <name type="scientific">Xenorhabdus mauleonii</name>
    <dbReference type="NCBI Taxonomy" id="351675"/>
    <lineage>
        <taxon>Bacteria</taxon>
        <taxon>Pseudomonadati</taxon>
        <taxon>Pseudomonadota</taxon>
        <taxon>Gammaproteobacteria</taxon>
        <taxon>Enterobacterales</taxon>
        <taxon>Morganellaceae</taxon>
        <taxon>Xenorhabdus</taxon>
    </lineage>
</organism>
<dbReference type="Pfam" id="PF07690">
    <property type="entry name" value="MFS_1"/>
    <property type="match status" value="1"/>
</dbReference>
<feature type="transmembrane region" description="Helical" evidence="4">
    <location>
        <begin position="99"/>
        <end position="121"/>
    </location>
</feature>
<dbReference type="GO" id="GO:0022857">
    <property type="term" value="F:transmembrane transporter activity"/>
    <property type="evidence" value="ECO:0007669"/>
    <property type="project" value="InterPro"/>
</dbReference>
<feature type="transmembrane region" description="Helical" evidence="4">
    <location>
        <begin position="127"/>
        <end position="149"/>
    </location>
</feature>
<keyword evidence="1 4" id="KW-0812">Transmembrane</keyword>
<evidence type="ECO:0000313" key="8">
    <source>
        <dbReference type="Proteomes" id="UP000198919"/>
    </source>
</evidence>
<feature type="transmembrane region" description="Helical" evidence="4">
    <location>
        <begin position="7"/>
        <end position="29"/>
    </location>
</feature>
<dbReference type="SUPFAM" id="SSF103473">
    <property type="entry name" value="MFS general substrate transporter"/>
    <property type="match status" value="1"/>
</dbReference>
<keyword evidence="3 4" id="KW-0472">Membrane</keyword>
<sequence length="163" mass="17611">MKDVLHINLSAISLILIGVQIGGGILRIWSGYYTDKNKNRINLLKQISVLGGISSLMLCLFTDSTIIAVLLLILTGLLGHAWHGIAYTETAVKAGVERAGTALGMIGTTVFVSSFLTPIMISSILDAYDWIIVWGTVGVLTMTSLLCFLERTKVKNASILMVK</sequence>
<reference evidence="7" key="2">
    <citation type="submission" date="2016-10" db="EMBL/GenBank/DDBJ databases">
        <authorList>
            <person name="de Groot N.N."/>
        </authorList>
    </citation>
    <scope>NUCLEOTIDE SEQUENCE [LARGE SCALE GENOMIC DNA]</scope>
    <source>
        <strain evidence="7">DSM 17908</strain>
    </source>
</reference>
<dbReference type="PROSITE" id="PS50850">
    <property type="entry name" value="MFS"/>
    <property type="match status" value="1"/>
</dbReference>
<evidence type="ECO:0000256" key="4">
    <source>
        <dbReference type="SAM" id="Phobius"/>
    </source>
</evidence>
<proteinExistence type="predicted"/>
<name>A0A1I3I2F2_9GAMM</name>
<dbReference type="InterPro" id="IPR020846">
    <property type="entry name" value="MFS_dom"/>
</dbReference>
<dbReference type="AlphaFoldDB" id="A0A1I3I2F2"/>
<evidence type="ECO:0000256" key="1">
    <source>
        <dbReference type="ARBA" id="ARBA00022692"/>
    </source>
</evidence>
<keyword evidence="9" id="KW-1185">Reference proteome</keyword>
<reference evidence="8" key="1">
    <citation type="submission" date="2016-10" db="EMBL/GenBank/DDBJ databases">
        <authorList>
            <person name="Varghese N."/>
            <person name="Submissions S."/>
        </authorList>
    </citation>
    <scope>NUCLEOTIDE SEQUENCE [LARGE SCALE GENOMIC DNA]</scope>
    <source>
        <strain evidence="8">DSM 17908</strain>
    </source>
</reference>
<evidence type="ECO:0000313" key="6">
    <source>
        <dbReference type="EMBL" id="PHM40178.1"/>
    </source>
</evidence>
<dbReference type="STRING" id="351675.SAMN05421680_101165"/>
<dbReference type="Proteomes" id="UP000224607">
    <property type="component" value="Unassembled WGS sequence"/>
</dbReference>
<dbReference type="Proteomes" id="UP000198919">
    <property type="component" value="Unassembled WGS sequence"/>
</dbReference>
<feature type="transmembrane region" description="Helical" evidence="4">
    <location>
        <begin position="49"/>
        <end position="78"/>
    </location>
</feature>
<reference evidence="6 9" key="3">
    <citation type="journal article" date="2017" name="Nat. Microbiol.">
        <title>Natural product diversity associated with the nematode symbionts Photorhabdus and Xenorhabdus.</title>
        <authorList>
            <person name="Tobias N.J."/>
            <person name="Wolff H."/>
            <person name="Djahanschiri B."/>
            <person name="Grundmann F."/>
            <person name="Kronenwerth M."/>
            <person name="Shi Y.M."/>
            <person name="Simonyi S."/>
            <person name="Grun P."/>
            <person name="Shapiro-Ilan D."/>
            <person name="Pidot S.J."/>
            <person name="Stinear T.P."/>
            <person name="Ebersberger I."/>
            <person name="Bode H.B."/>
        </authorList>
    </citation>
    <scope>NUCLEOTIDE SEQUENCE [LARGE SCALE GENOMIC DNA]</scope>
    <source>
        <strain evidence="6 9">DSM 17908</strain>
    </source>
</reference>
<dbReference type="InterPro" id="IPR011701">
    <property type="entry name" value="MFS"/>
</dbReference>
<protein>
    <submittedName>
        <fullName evidence="7">Major Facilitator Superfamily protein</fullName>
    </submittedName>
</protein>
<evidence type="ECO:0000313" key="9">
    <source>
        <dbReference type="Proteomes" id="UP000224607"/>
    </source>
</evidence>
<evidence type="ECO:0000313" key="7">
    <source>
        <dbReference type="EMBL" id="SFI42072.1"/>
    </source>
</evidence>
<evidence type="ECO:0000256" key="3">
    <source>
        <dbReference type="ARBA" id="ARBA00023136"/>
    </source>
</evidence>
<accession>A0A1I3I2F2</accession>
<feature type="domain" description="Major facilitator superfamily (MFS) profile" evidence="5">
    <location>
        <begin position="1"/>
        <end position="163"/>
    </location>
</feature>
<dbReference type="EMBL" id="FORG01000001">
    <property type="protein sequence ID" value="SFI42072.1"/>
    <property type="molecule type" value="Genomic_DNA"/>
</dbReference>
<evidence type="ECO:0000256" key="2">
    <source>
        <dbReference type="ARBA" id="ARBA00022989"/>
    </source>
</evidence>
<dbReference type="Gene3D" id="1.20.1250.20">
    <property type="entry name" value="MFS general substrate transporter like domains"/>
    <property type="match status" value="1"/>
</dbReference>